<dbReference type="EMBL" id="KN559091">
    <property type="protein sequence ID" value="KHJ86902.1"/>
    <property type="molecule type" value="Genomic_DNA"/>
</dbReference>
<accession>A0A0B1STP0</accession>
<sequence length="27" mass="3263">MGKVTTKIDDDHYQMSEDFIMRHGDYE</sequence>
<protein>
    <submittedName>
        <fullName evidence="1">Uncharacterized protein</fullName>
    </submittedName>
</protein>
<name>A0A0B1STP0_OESDE</name>
<organism evidence="1 2">
    <name type="scientific">Oesophagostomum dentatum</name>
    <name type="common">Nodular worm</name>
    <dbReference type="NCBI Taxonomy" id="61180"/>
    <lineage>
        <taxon>Eukaryota</taxon>
        <taxon>Metazoa</taxon>
        <taxon>Ecdysozoa</taxon>
        <taxon>Nematoda</taxon>
        <taxon>Chromadorea</taxon>
        <taxon>Rhabditida</taxon>
        <taxon>Rhabditina</taxon>
        <taxon>Rhabditomorpha</taxon>
        <taxon>Strongyloidea</taxon>
        <taxon>Strongylidae</taxon>
        <taxon>Oesophagostomum</taxon>
    </lineage>
</organism>
<feature type="non-terminal residue" evidence="1">
    <location>
        <position position="27"/>
    </location>
</feature>
<gene>
    <name evidence="1" type="ORF">OESDEN_13333</name>
</gene>
<evidence type="ECO:0000313" key="2">
    <source>
        <dbReference type="Proteomes" id="UP000053660"/>
    </source>
</evidence>
<dbReference type="AlphaFoldDB" id="A0A0B1STP0"/>
<reference evidence="1 2" key="1">
    <citation type="submission" date="2014-03" db="EMBL/GenBank/DDBJ databases">
        <title>Draft genome of the hookworm Oesophagostomum dentatum.</title>
        <authorList>
            <person name="Mitreva M."/>
        </authorList>
    </citation>
    <scope>NUCLEOTIDE SEQUENCE [LARGE SCALE GENOMIC DNA]</scope>
    <source>
        <strain evidence="1 2">OD-Hann</strain>
    </source>
</reference>
<keyword evidence="2" id="KW-1185">Reference proteome</keyword>
<proteinExistence type="predicted"/>
<dbReference type="Proteomes" id="UP000053660">
    <property type="component" value="Unassembled WGS sequence"/>
</dbReference>
<evidence type="ECO:0000313" key="1">
    <source>
        <dbReference type="EMBL" id="KHJ86902.1"/>
    </source>
</evidence>